<dbReference type="InterPro" id="IPR024932">
    <property type="entry name" value="ApbE"/>
</dbReference>
<reference evidence="13 14" key="1">
    <citation type="journal article" date="2008" name="J. Bacteriol.">
        <title>Insights into plant cell wall degradation from the genome sequence of the soil bacterium Cellvibrio japonicus.</title>
        <authorList>
            <person name="Deboy R.T."/>
            <person name="Mongodin E.F."/>
            <person name="Fouts D.E."/>
            <person name="Tailford L.E."/>
            <person name="Khouri H."/>
            <person name="Emerson J.B."/>
            <person name="Mohamoud Y."/>
            <person name="Watkins K."/>
            <person name="Henrissat B."/>
            <person name="Gilbert H.J."/>
            <person name="Nelson K.E."/>
        </authorList>
    </citation>
    <scope>NUCLEOTIDE SEQUENCE [LARGE SCALE GENOMIC DNA]</scope>
    <source>
        <strain evidence="13 14">Ueda107</strain>
    </source>
</reference>
<organism evidence="13 14">
    <name type="scientific">Cellvibrio japonicus (strain Ueda107)</name>
    <name type="common">Pseudomonas fluorescens subsp. cellulosa</name>
    <dbReference type="NCBI Taxonomy" id="498211"/>
    <lineage>
        <taxon>Bacteria</taxon>
        <taxon>Pseudomonadati</taxon>
        <taxon>Pseudomonadota</taxon>
        <taxon>Gammaproteobacteria</taxon>
        <taxon>Cellvibrionales</taxon>
        <taxon>Cellvibrionaceae</taxon>
        <taxon>Cellvibrio</taxon>
    </lineage>
</organism>
<accession>B3PBT4</accession>
<evidence type="ECO:0000256" key="12">
    <source>
        <dbReference type="PIRSR" id="PIRSR006268-2"/>
    </source>
</evidence>
<evidence type="ECO:0000256" key="4">
    <source>
        <dbReference type="ARBA" id="ARBA00022630"/>
    </source>
</evidence>
<evidence type="ECO:0000256" key="10">
    <source>
        <dbReference type="ARBA" id="ARBA00048540"/>
    </source>
</evidence>
<dbReference type="eggNOG" id="COG1477">
    <property type="taxonomic scope" value="Bacteria"/>
</dbReference>
<proteinExistence type="inferred from homology"/>
<dbReference type="PANTHER" id="PTHR30040">
    <property type="entry name" value="THIAMINE BIOSYNTHESIS LIPOPROTEIN APBE"/>
    <property type="match status" value="1"/>
</dbReference>
<dbReference type="PANTHER" id="PTHR30040:SF2">
    <property type="entry name" value="FAD:PROTEIN FMN TRANSFERASE"/>
    <property type="match status" value="1"/>
</dbReference>
<evidence type="ECO:0000313" key="14">
    <source>
        <dbReference type="Proteomes" id="UP000001036"/>
    </source>
</evidence>
<evidence type="ECO:0000256" key="3">
    <source>
        <dbReference type="ARBA" id="ARBA00016337"/>
    </source>
</evidence>
<dbReference type="Proteomes" id="UP000001036">
    <property type="component" value="Chromosome"/>
</dbReference>
<keyword evidence="5 11" id="KW-0808">Transferase</keyword>
<evidence type="ECO:0000256" key="6">
    <source>
        <dbReference type="ARBA" id="ARBA00022723"/>
    </source>
</evidence>
<keyword evidence="14" id="KW-1185">Reference proteome</keyword>
<evidence type="ECO:0000256" key="11">
    <source>
        <dbReference type="PIRNR" id="PIRNR006268"/>
    </source>
</evidence>
<dbReference type="Pfam" id="PF02424">
    <property type="entry name" value="ApbE"/>
    <property type="match status" value="1"/>
</dbReference>
<dbReference type="AlphaFoldDB" id="B3PBT4"/>
<dbReference type="Gene3D" id="3.10.520.10">
    <property type="entry name" value="ApbE-like domains"/>
    <property type="match status" value="1"/>
</dbReference>
<evidence type="ECO:0000313" key="13">
    <source>
        <dbReference type="EMBL" id="ACE85937.1"/>
    </source>
</evidence>
<protein>
    <recommendedName>
        <fullName evidence="3 11">FAD:protein FMN transferase</fullName>
        <ecNumber evidence="2 11">2.7.1.180</ecNumber>
    </recommendedName>
    <alternativeName>
        <fullName evidence="9 11">Flavin transferase</fullName>
    </alternativeName>
</protein>
<evidence type="ECO:0000256" key="1">
    <source>
        <dbReference type="ARBA" id="ARBA00008282"/>
    </source>
</evidence>
<feature type="binding site" evidence="12">
    <location>
        <position position="184"/>
    </location>
    <ligand>
        <name>Mg(2+)</name>
        <dbReference type="ChEBI" id="CHEBI:18420"/>
    </ligand>
</feature>
<feature type="binding site" evidence="12">
    <location>
        <position position="302"/>
    </location>
    <ligand>
        <name>Mg(2+)</name>
        <dbReference type="ChEBI" id="CHEBI:18420"/>
    </ligand>
</feature>
<dbReference type="EC" id="2.7.1.180" evidence="2 11"/>
<comment type="catalytic activity">
    <reaction evidence="10 11">
        <text>L-threonyl-[protein] + FAD = FMN-L-threonyl-[protein] + AMP + H(+)</text>
        <dbReference type="Rhea" id="RHEA:36847"/>
        <dbReference type="Rhea" id="RHEA-COMP:11060"/>
        <dbReference type="Rhea" id="RHEA-COMP:11061"/>
        <dbReference type="ChEBI" id="CHEBI:15378"/>
        <dbReference type="ChEBI" id="CHEBI:30013"/>
        <dbReference type="ChEBI" id="CHEBI:57692"/>
        <dbReference type="ChEBI" id="CHEBI:74257"/>
        <dbReference type="ChEBI" id="CHEBI:456215"/>
        <dbReference type="EC" id="2.7.1.180"/>
    </reaction>
</comment>
<comment type="similarity">
    <text evidence="1 11">Belongs to the ApbE family.</text>
</comment>
<keyword evidence="8 11" id="KW-0460">Magnesium</keyword>
<comment type="cofactor">
    <cofactor evidence="12">
        <name>Mg(2+)</name>
        <dbReference type="ChEBI" id="CHEBI:18420"/>
    </cofactor>
    <cofactor evidence="12">
        <name>Mn(2+)</name>
        <dbReference type="ChEBI" id="CHEBI:29035"/>
    </cofactor>
    <text evidence="12">Magnesium. Can also use manganese.</text>
</comment>
<evidence type="ECO:0000256" key="2">
    <source>
        <dbReference type="ARBA" id="ARBA00011955"/>
    </source>
</evidence>
<dbReference type="SUPFAM" id="SSF143631">
    <property type="entry name" value="ApbE-like"/>
    <property type="match status" value="1"/>
</dbReference>
<feature type="binding site" evidence="12">
    <location>
        <position position="306"/>
    </location>
    <ligand>
        <name>Mg(2+)</name>
        <dbReference type="ChEBI" id="CHEBI:18420"/>
    </ligand>
</feature>
<keyword evidence="4 11" id="KW-0285">Flavoprotein</keyword>
<name>B3PBT4_CELJU</name>
<dbReference type="InterPro" id="IPR003374">
    <property type="entry name" value="ApbE-like_sf"/>
</dbReference>
<dbReference type="GO" id="GO:0046872">
    <property type="term" value="F:metal ion binding"/>
    <property type="evidence" value="ECO:0007669"/>
    <property type="project" value="UniProtKB-UniRule"/>
</dbReference>
<dbReference type="GO" id="GO:0016740">
    <property type="term" value="F:transferase activity"/>
    <property type="evidence" value="ECO:0007669"/>
    <property type="project" value="UniProtKB-UniRule"/>
</dbReference>
<evidence type="ECO:0000256" key="9">
    <source>
        <dbReference type="ARBA" id="ARBA00031306"/>
    </source>
</evidence>
<evidence type="ECO:0000256" key="8">
    <source>
        <dbReference type="ARBA" id="ARBA00022842"/>
    </source>
</evidence>
<dbReference type="EMBL" id="CP000934">
    <property type="protein sequence ID" value="ACE85937.1"/>
    <property type="molecule type" value="Genomic_DNA"/>
</dbReference>
<keyword evidence="6 11" id="KW-0479">Metal-binding</keyword>
<dbReference type="OrthoDB" id="9778595at2"/>
<evidence type="ECO:0000256" key="7">
    <source>
        <dbReference type="ARBA" id="ARBA00022827"/>
    </source>
</evidence>
<dbReference type="HOGENOM" id="CLU_044403_0_0_6"/>
<keyword evidence="7 11" id="KW-0274">FAD</keyword>
<evidence type="ECO:0000256" key="5">
    <source>
        <dbReference type="ARBA" id="ARBA00022679"/>
    </source>
</evidence>
<gene>
    <name evidence="13" type="ordered locus">CJA_1148</name>
</gene>
<dbReference type="PIRSF" id="PIRSF006268">
    <property type="entry name" value="ApbE"/>
    <property type="match status" value="1"/>
</dbReference>
<sequence length="356" mass="39371">MAYRTLIRAHQRLVHLAVVTLLGSLCIACTPKVEEPLKIQGFTQGTTYNISLYLPETSSVSQAQLEEAISKELAHIDQVFSNYRDDSVIEQFNNLQATDIVNTDAELVDLVKRARDIYIASHGCYDITSKPLFELWGFKKDVFNKPSDEEIAAALTIVGMDKLDIPSDTQLRKQVPELRIDSNSIAQGYSVERVVKLLENDFGIVSYLVEIGGELQVRGKKADGSAWRIGLDKPLPGERKLQKIVSFDAGEPMSLITSGTYRHYFDSEGKRYSHILDARVGKPVEHNTVSVAVIHPNPTLADGWSTALQCLGSGEGMEVAKANHLAVLFIDQHGDELREIKSPALEALQGITLNNP</sequence>
<dbReference type="KEGG" id="cja:CJA_1148"/>
<dbReference type="STRING" id="498211.CJA_1148"/>